<gene>
    <name evidence="4" type="ORF">SAMN05443248_6170</name>
</gene>
<dbReference type="PANTHER" id="PTHR36505:SF1">
    <property type="entry name" value="BLR1072 PROTEIN"/>
    <property type="match status" value="1"/>
</dbReference>
<evidence type="ECO:0000259" key="3">
    <source>
        <dbReference type="Pfam" id="PF05239"/>
    </source>
</evidence>
<dbReference type="RefSeq" id="WP_079604615.1">
    <property type="nucleotide sequence ID" value="NZ_LT670817.1"/>
</dbReference>
<feature type="chain" id="PRO_5012115786" evidence="2">
    <location>
        <begin position="23"/>
        <end position="167"/>
    </location>
</feature>
<feature type="compositionally biased region" description="Polar residues" evidence="1">
    <location>
        <begin position="107"/>
        <end position="129"/>
    </location>
</feature>
<evidence type="ECO:0000313" key="4">
    <source>
        <dbReference type="EMBL" id="SHH78603.1"/>
    </source>
</evidence>
<feature type="domain" description="PRC-barrel" evidence="3">
    <location>
        <begin position="39"/>
        <end position="101"/>
    </location>
</feature>
<dbReference type="Pfam" id="PF05239">
    <property type="entry name" value="PRC"/>
    <property type="match status" value="1"/>
</dbReference>
<protein>
    <submittedName>
        <fullName evidence="4">Sporulation protein YlmC, PRC-barrel domain family</fullName>
    </submittedName>
</protein>
<organism evidence="4 5">
    <name type="scientific">Bradyrhizobium erythrophlei</name>
    <dbReference type="NCBI Taxonomy" id="1437360"/>
    <lineage>
        <taxon>Bacteria</taxon>
        <taxon>Pseudomonadati</taxon>
        <taxon>Pseudomonadota</taxon>
        <taxon>Alphaproteobacteria</taxon>
        <taxon>Hyphomicrobiales</taxon>
        <taxon>Nitrobacteraceae</taxon>
        <taxon>Bradyrhizobium</taxon>
    </lineage>
</organism>
<feature type="signal peptide" evidence="2">
    <location>
        <begin position="1"/>
        <end position="22"/>
    </location>
</feature>
<keyword evidence="2" id="KW-0732">Signal</keyword>
<dbReference type="SUPFAM" id="SSF50346">
    <property type="entry name" value="PRC-barrel domain"/>
    <property type="match status" value="1"/>
</dbReference>
<proteinExistence type="predicted"/>
<feature type="region of interest" description="Disordered" evidence="1">
    <location>
        <begin position="107"/>
        <end position="146"/>
    </location>
</feature>
<dbReference type="OrthoDB" id="7818259at2"/>
<dbReference type="Proteomes" id="UP000189796">
    <property type="component" value="Chromosome I"/>
</dbReference>
<dbReference type="EMBL" id="LT670817">
    <property type="protein sequence ID" value="SHH78603.1"/>
    <property type="molecule type" value="Genomic_DNA"/>
</dbReference>
<dbReference type="AlphaFoldDB" id="A0A1M5VUK2"/>
<name>A0A1M5VUK2_9BRAD</name>
<sequence length="167" mass="18140">MRSKYLAAALLGTALLTGAAFAENATTDRSNVNTAVHKEGQFRSSKLIGVNVYNNNNEKIGDIQELIVDNSGKVDDVVLGVGGFLGMGEHYVAVPMEKLKFVNEPVRTSSTSTTPADKSTVGANTTTGEANRANRPERATDEKWYPDHAIYNATKDQLKAMPQFKYN</sequence>
<dbReference type="InterPro" id="IPR011033">
    <property type="entry name" value="PRC_barrel-like_sf"/>
</dbReference>
<feature type="compositionally biased region" description="Basic and acidic residues" evidence="1">
    <location>
        <begin position="132"/>
        <end position="146"/>
    </location>
</feature>
<evidence type="ECO:0000313" key="5">
    <source>
        <dbReference type="Proteomes" id="UP000189796"/>
    </source>
</evidence>
<evidence type="ECO:0000256" key="2">
    <source>
        <dbReference type="SAM" id="SignalP"/>
    </source>
</evidence>
<evidence type="ECO:0000256" key="1">
    <source>
        <dbReference type="SAM" id="MobiDB-lite"/>
    </source>
</evidence>
<dbReference type="Gene3D" id="2.30.30.240">
    <property type="entry name" value="PRC-barrel domain"/>
    <property type="match status" value="1"/>
</dbReference>
<dbReference type="InterPro" id="IPR027275">
    <property type="entry name" value="PRC-brl_dom"/>
</dbReference>
<reference evidence="4 5" key="1">
    <citation type="submission" date="2016-11" db="EMBL/GenBank/DDBJ databases">
        <authorList>
            <person name="Jaros S."/>
            <person name="Januszkiewicz K."/>
            <person name="Wedrychowicz H."/>
        </authorList>
    </citation>
    <scope>NUCLEOTIDE SEQUENCE [LARGE SCALE GENOMIC DNA]</scope>
    <source>
        <strain evidence="4 5">GAS138</strain>
    </source>
</reference>
<dbReference type="PANTHER" id="PTHR36505">
    <property type="entry name" value="BLR1072 PROTEIN"/>
    <property type="match status" value="1"/>
</dbReference>
<accession>A0A1M5VUK2</accession>